<protein>
    <submittedName>
        <fullName evidence="1">Uncharacterized protein</fullName>
    </submittedName>
</protein>
<dbReference type="GeneID" id="54559039"/>
<evidence type="ECO:0000313" key="2">
    <source>
        <dbReference type="Proteomes" id="UP000799537"/>
    </source>
</evidence>
<dbReference type="RefSeq" id="XP_033669377.1">
    <property type="nucleotide sequence ID" value="XM_033805767.1"/>
</dbReference>
<gene>
    <name evidence="1" type="ORF">M409DRAFT_21237</name>
</gene>
<accession>A0A6A6CQL6</accession>
<organism evidence="1 2">
    <name type="scientific">Zasmidium cellare ATCC 36951</name>
    <dbReference type="NCBI Taxonomy" id="1080233"/>
    <lineage>
        <taxon>Eukaryota</taxon>
        <taxon>Fungi</taxon>
        <taxon>Dikarya</taxon>
        <taxon>Ascomycota</taxon>
        <taxon>Pezizomycotina</taxon>
        <taxon>Dothideomycetes</taxon>
        <taxon>Dothideomycetidae</taxon>
        <taxon>Mycosphaerellales</taxon>
        <taxon>Mycosphaerellaceae</taxon>
        <taxon>Zasmidium</taxon>
    </lineage>
</organism>
<evidence type="ECO:0000313" key="1">
    <source>
        <dbReference type="EMBL" id="KAF2168488.1"/>
    </source>
</evidence>
<keyword evidence="2" id="KW-1185">Reference proteome</keyword>
<dbReference type="Proteomes" id="UP000799537">
    <property type="component" value="Unassembled WGS sequence"/>
</dbReference>
<name>A0A6A6CQL6_ZASCE</name>
<dbReference type="AlphaFoldDB" id="A0A6A6CQL6"/>
<proteinExistence type="predicted"/>
<sequence length="160" mass="18720">MANIIPWNQVARSVSAALRRQLAAVRELTARVVDQAMMVELRDVDIADLVGALRRQRWWDGVLLAENARLRAENAQLRRQVEQQQHGRRRPVLNHDHRFPGRNNMLRAYHLNEVDDRYPSLNAYNYARGSGPERYRYNQLQFLGMNQGRNFYPGGGWFGY</sequence>
<dbReference type="EMBL" id="ML993590">
    <property type="protein sequence ID" value="KAF2168488.1"/>
    <property type="molecule type" value="Genomic_DNA"/>
</dbReference>
<reference evidence="1" key="1">
    <citation type="journal article" date="2020" name="Stud. Mycol.">
        <title>101 Dothideomycetes genomes: a test case for predicting lifestyles and emergence of pathogens.</title>
        <authorList>
            <person name="Haridas S."/>
            <person name="Albert R."/>
            <person name="Binder M."/>
            <person name="Bloem J."/>
            <person name="Labutti K."/>
            <person name="Salamov A."/>
            <person name="Andreopoulos B."/>
            <person name="Baker S."/>
            <person name="Barry K."/>
            <person name="Bills G."/>
            <person name="Bluhm B."/>
            <person name="Cannon C."/>
            <person name="Castanera R."/>
            <person name="Culley D."/>
            <person name="Daum C."/>
            <person name="Ezra D."/>
            <person name="Gonzalez J."/>
            <person name="Henrissat B."/>
            <person name="Kuo A."/>
            <person name="Liang C."/>
            <person name="Lipzen A."/>
            <person name="Lutzoni F."/>
            <person name="Magnuson J."/>
            <person name="Mondo S."/>
            <person name="Nolan M."/>
            <person name="Ohm R."/>
            <person name="Pangilinan J."/>
            <person name="Park H.-J."/>
            <person name="Ramirez L."/>
            <person name="Alfaro M."/>
            <person name="Sun H."/>
            <person name="Tritt A."/>
            <person name="Yoshinaga Y."/>
            <person name="Zwiers L.-H."/>
            <person name="Turgeon B."/>
            <person name="Goodwin S."/>
            <person name="Spatafora J."/>
            <person name="Crous P."/>
            <person name="Grigoriev I."/>
        </authorList>
    </citation>
    <scope>NUCLEOTIDE SEQUENCE</scope>
    <source>
        <strain evidence="1">ATCC 36951</strain>
    </source>
</reference>